<dbReference type="InterPro" id="IPR026268">
    <property type="entry name" value="RseC"/>
</dbReference>
<dbReference type="PANTHER" id="PTHR35867">
    <property type="entry name" value="PROTEIN RSEC"/>
    <property type="match status" value="1"/>
</dbReference>
<dbReference type="EMBL" id="PDDX01000001">
    <property type="protein sequence ID" value="PHI29779.1"/>
    <property type="molecule type" value="Genomic_DNA"/>
</dbReference>
<dbReference type="STRING" id="1111728.GCA_000427805_01920"/>
<reference evidence="3" key="1">
    <citation type="submission" date="2017-09" db="EMBL/GenBank/DDBJ databases">
        <title>FDA dAtabase for Regulatory Grade micrObial Sequences (FDA-ARGOS): Supporting development and validation of Infectious Disease Dx tests.</title>
        <authorList>
            <person name="Minogue T."/>
            <person name="Wolcott M."/>
            <person name="Wasieloski L."/>
            <person name="Aguilar W."/>
            <person name="Moore D."/>
            <person name="Tallon L."/>
            <person name="Sadzewicz L."/>
            <person name="Ott S."/>
            <person name="Zhao X."/>
            <person name="Nagaraj S."/>
            <person name="Vavikolanu K."/>
            <person name="Aluvathingal J."/>
            <person name="Nadendla S."/>
            <person name="Sichtig H."/>
        </authorList>
    </citation>
    <scope>NUCLEOTIDE SEQUENCE [LARGE SCALE GENOMIC DNA]</scope>
    <source>
        <strain evidence="3">FDAARGOS_387</strain>
    </source>
</reference>
<keyword evidence="3" id="KW-1185">Reference proteome</keyword>
<keyword evidence="1" id="KW-0812">Transmembrane</keyword>
<keyword evidence="1" id="KW-0472">Membrane</keyword>
<dbReference type="RefSeq" id="WP_029096613.1">
    <property type="nucleotide sequence ID" value="NZ_BRLG01000012.1"/>
</dbReference>
<feature type="transmembrane region" description="Helical" evidence="1">
    <location>
        <begin position="74"/>
        <end position="98"/>
    </location>
</feature>
<protein>
    <submittedName>
        <fullName evidence="2">SoxR reducing system protein RseC</fullName>
    </submittedName>
</protein>
<name>A0A2C6CSY6_9GAMM</name>
<dbReference type="InterPro" id="IPR007359">
    <property type="entry name" value="SigmaE_reg_RseC_MucC"/>
</dbReference>
<organism evidence="2 3">
    <name type="scientific">Budvicia aquatica</name>
    <dbReference type="NCBI Taxonomy" id="82979"/>
    <lineage>
        <taxon>Bacteria</taxon>
        <taxon>Pseudomonadati</taxon>
        <taxon>Pseudomonadota</taxon>
        <taxon>Gammaproteobacteria</taxon>
        <taxon>Enterobacterales</taxon>
        <taxon>Budviciaceae</taxon>
        <taxon>Budvicia</taxon>
    </lineage>
</organism>
<comment type="caution">
    <text evidence="2">The sequence shown here is derived from an EMBL/GenBank/DDBJ whole genome shotgun (WGS) entry which is preliminary data.</text>
</comment>
<dbReference type="AlphaFoldDB" id="A0A2C6CSY6"/>
<dbReference type="PANTHER" id="PTHR35867:SF1">
    <property type="entry name" value="PROTEIN RSEC"/>
    <property type="match status" value="1"/>
</dbReference>
<dbReference type="NCBIfam" id="NF008115">
    <property type="entry name" value="PRK10862.1"/>
    <property type="match status" value="1"/>
</dbReference>
<sequence length="151" mass="16273">MLREWATVIDWQQGIATLRCEQRAGCSSCQSSATCGTRVLNKLGPQVIHDLKIPVEQPLSIGQRVELGIPESGVLLSALLVYIVPLLGILLFSSLFYYFVGSDIAAIIGALIGGLAGFLVARFYAGRFSTHVSVHPVILQIAIPSVTYSEN</sequence>
<dbReference type="Pfam" id="PF04246">
    <property type="entry name" value="RseC_MucC"/>
    <property type="match status" value="1"/>
</dbReference>
<gene>
    <name evidence="2" type="ORF">CRN84_10735</name>
</gene>
<proteinExistence type="predicted"/>
<dbReference type="Proteomes" id="UP000224974">
    <property type="component" value="Unassembled WGS sequence"/>
</dbReference>
<dbReference type="PIRSF" id="PIRSF004923">
    <property type="entry name" value="RseC"/>
    <property type="match status" value="1"/>
</dbReference>
<feature type="transmembrane region" description="Helical" evidence="1">
    <location>
        <begin position="104"/>
        <end position="125"/>
    </location>
</feature>
<evidence type="ECO:0000313" key="3">
    <source>
        <dbReference type="Proteomes" id="UP000224974"/>
    </source>
</evidence>
<evidence type="ECO:0000313" key="2">
    <source>
        <dbReference type="EMBL" id="PHI29779.1"/>
    </source>
</evidence>
<dbReference type="OrthoDB" id="9795854at2"/>
<accession>A0A2C6CSY6</accession>
<evidence type="ECO:0000256" key="1">
    <source>
        <dbReference type="SAM" id="Phobius"/>
    </source>
</evidence>
<keyword evidence="1" id="KW-1133">Transmembrane helix</keyword>